<dbReference type="CDD" id="cd00518">
    <property type="entry name" value="H2MP"/>
    <property type="match status" value="1"/>
</dbReference>
<accession>A0A0A2SQE7</accession>
<dbReference type="PANTHER" id="PTHR30302:SF1">
    <property type="entry name" value="HYDROGENASE 2 MATURATION PROTEASE"/>
    <property type="match status" value="1"/>
</dbReference>
<dbReference type="InterPro" id="IPR000671">
    <property type="entry name" value="Peptidase_A31"/>
</dbReference>
<dbReference type="GO" id="GO:0016485">
    <property type="term" value="P:protein processing"/>
    <property type="evidence" value="ECO:0007669"/>
    <property type="project" value="TreeGrafter"/>
</dbReference>
<dbReference type="NCBIfam" id="TIGR00072">
    <property type="entry name" value="hydrog_prot"/>
    <property type="match status" value="1"/>
</dbReference>
<dbReference type="RefSeq" id="WP_035889096.1">
    <property type="nucleotide sequence ID" value="NZ_JNCF01000019.1"/>
</dbReference>
<organism evidence="5 6">
    <name type="scientific">Legionella norrlandica</name>
    <dbReference type="NCBI Taxonomy" id="1498499"/>
    <lineage>
        <taxon>Bacteria</taxon>
        <taxon>Pseudomonadati</taxon>
        <taxon>Pseudomonadota</taxon>
        <taxon>Gammaproteobacteria</taxon>
        <taxon>Legionellales</taxon>
        <taxon>Legionellaceae</taxon>
        <taxon>Legionella</taxon>
    </lineage>
</organism>
<dbReference type="PANTHER" id="PTHR30302">
    <property type="entry name" value="HYDROGENASE 1 MATURATION PROTEASE"/>
    <property type="match status" value="1"/>
</dbReference>
<dbReference type="Pfam" id="PF01750">
    <property type="entry name" value="HycI"/>
    <property type="match status" value="1"/>
</dbReference>
<sequence>MSFIKILGIGSPFGDDQVGWLVAEGLKKELDLSPDIDRKVSVECHDRPGLRLIELLDSQQVVFLIDAVKSGGTIGTIHHLKNSEIYTLKNALSTHAIGVVQALQLANSLDVLPEHIILYGIEIGDATTFPSTLSKSIEKTIPLVIAQLKRELDCFLEH</sequence>
<evidence type="ECO:0000256" key="4">
    <source>
        <dbReference type="ARBA" id="ARBA00022801"/>
    </source>
</evidence>
<dbReference type="EMBL" id="JNCF01000019">
    <property type="protein sequence ID" value="KGP63355.1"/>
    <property type="molecule type" value="Genomic_DNA"/>
</dbReference>
<evidence type="ECO:0000256" key="1">
    <source>
        <dbReference type="ARBA" id="ARBA00006814"/>
    </source>
</evidence>
<dbReference type="GO" id="GO:0004190">
    <property type="term" value="F:aspartic-type endopeptidase activity"/>
    <property type="evidence" value="ECO:0007669"/>
    <property type="project" value="UniProtKB-KW"/>
</dbReference>
<dbReference type="MEROPS" id="A31.005"/>
<reference evidence="5 6" key="1">
    <citation type="submission" date="2014-05" db="EMBL/GenBank/DDBJ databases">
        <authorList>
            <person name="Rizzardi K."/>
            <person name="Winiecka-Krusnell J."/>
            <person name="Ramliden M."/>
            <person name="Alm E."/>
            <person name="Andersson S."/>
            <person name="Byfors S."/>
        </authorList>
    </citation>
    <scope>NUCLEOTIDE SEQUENCE [LARGE SCALE GENOMIC DNA]</scope>
    <source>
        <strain evidence="5 6">LEGN</strain>
    </source>
</reference>
<dbReference type="STRING" id="1498499.EP47_10870"/>
<dbReference type="OrthoDB" id="9808862at2"/>
<dbReference type="Gene3D" id="3.40.50.1450">
    <property type="entry name" value="HybD-like"/>
    <property type="match status" value="1"/>
</dbReference>
<evidence type="ECO:0000256" key="2">
    <source>
        <dbReference type="ARBA" id="ARBA00022670"/>
    </source>
</evidence>
<proteinExistence type="inferred from homology"/>
<keyword evidence="3" id="KW-0064">Aspartyl protease</keyword>
<gene>
    <name evidence="5" type="ORF">EP47_10870</name>
</gene>
<comment type="similarity">
    <text evidence="1">Belongs to the peptidase A31 family.</text>
</comment>
<comment type="caution">
    <text evidence="5">The sequence shown here is derived from an EMBL/GenBank/DDBJ whole genome shotgun (WGS) entry which is preliminary data.</text>
</comment>
<dbReference type="InterPro" id="IPR023430">
    <property type="entry name" value="Pept_HybD-like_dom_sf"/>
</dbReference>
<protein>
    <submittedName>
        <fullName evidence="5">Hydrogenase</fullName>
    </submittedName>
</protein>
<evidence type="ECO:0000313" key="6">
    <source>
        <dbReference type="Proteomes" id="UP000054422"/>
    </source>
</evidence>
<evidence type="ECO:0000313" key="5">
    <source>
        <dbReference type="EMBL" id="KGP63355.1"/>
    </source>
</evidence>
<keyword evidence="2" id="KW-0645">Protease</keyword>
<dbReference type="SUPFAM" id="SSF53163">
    <property type="entry name" value="HybD-like"/>
    <property type="match status" value="1"/>
</dbReference>
<evidence type="ECO:0000256" key="3">
    <source>
        <dbReference type="ARBA" id="ARBA00022750"/>
    </source>
</evidence>
<dbReference type="GO" id="GO:0008047">
    <property type="term" value="F:enzyme activator activity"/>
    <property type="evidence" value="ECO:0007669"/>
    <property type="project" value="InterPro"/>
</dbReference>
<dbReference type="Proteomes" id="UP000054422">
    <property type="component" value="Unassembled WGS sequence"/>
</dbReference>
<keyword evidence="4" id="KW-0378">Hydrolase</keyword>
<dbReference type="AlphaFoldDB" id="A0A0A2SQE7"/>
<keyword evidence="6" id="KW-1185">Reference proteome</keyword>
<name>A0A0A2SQE7_9GAMM</name>